<protein>
    <submittedName>
        <fullName evidence="1">Uncharacterized protein</fullName>
    </submittedName>
</protein>
<name>A0A917MDL6_9SPHI</name>
<accession>A0A917MDL6</accession>
<gene>
    <name evidence="1" type="ORF">GCM10007415_35530</name>
</gene>
<evidence type="ECO:0000313" key="2">
    <source>
        <dbReference type="Proteomes" id="UP000660862"/>
    </source>
</evidence>
<sequence length="106" mass="11937">MSVSVKVIDTEGKPVALDSIKVTRLPDQEDLTREYDEETWRVFSKAGSYPIADDSDGGRLPRHTDINVKFRGYIESREVANSDYVVTFDCCHIGLVSGERELVVSR</sequence>
<comment type="caution">
    <text evidence="1">The sequence shown here is derived from an EMBL/GenBank/DDBJ whole genome shotgun (WGS) entry which is preliminary data.</text>
</comment>
<organism evidence="1 2">
    <name type="scientific">Parapedobacter pyrenivorans</name>
    <dbReference type="NCBI Taxonomy" id="1305674"/>
    <lineage>
        <taxon>Bacteria</taxon>
        <taxon>Pseudomonadati</taxon>
        <taxon>Bacteroidota</taxon>
        <taxon>Sphingobacteriia</taxon>
        <taxon>Sphingobacteriales</taxon>
        <taxon>Sphingobacteriaceae</taxon>
        <taxon>Parapedobacter</taxon>
    </lineage>
</organism>
<reference evidence="1" key="1">
    <citation type="journal article" date="2014" name="Int. J. Syst. Evol. Microbiol.">
        <title>Complete genome sequence of Corynebacterium casei LMG S-19264T (=DSM 44701T), isolated from a smear-ripened cheese.</title>
        <authorList>
            <consortium name="US DOE Joint Genome Institute (JGI-PGF)"/>
            <person name="Walter F."/>
            <person name="Albersmeier A."/>
            <person name="Kalinowski J."/>
            <person name="Ruckert C."/>
        </authorList>
    </citation>
    <scope>NUCLEOTIDE SEQUENCE</scope>
    <source>
        <strain evidence="1">CGMCC 1.12195</strain>
    </source>
</reference>
<reference evidence="1" key="2">
    <citation type="submission" date="2020-09" db="EMBL/GenBank/DDBJ databases">
        <authorList>
            <person name="Sun Q."/>
            <person name="Zhou Y."/>
        </authorList>
    </citation>
    <scope>NUCLEOTIDE SEQUENCE</scope>
    <source>
        <strain evidence="1">CGMCC 1.12195</strain>
    </source>
</reference>
<dbReference type="Proteomes" id="UP000660862">
    <property type="component" value="Unassembled WGS sequence"/>
</dbReference>
<evidence type="ECO:0000313" key="1">
    <source>
        <dbReference type="EMBL" id="GGG97138.1"/>
    </source>
</evidence>
<dbReference type="AlphaFoldDB" id="A0A917MDL6"/>
<keyword evidence="2" id="KW-1185">Reference proteome</keyword>
<dbReference type="EMBL" id="BMER01000004">
    <property type="protein sequence ID" value="GGG97138.1"/>
    <property type="molecule type" value="Genomic_DNA"/>
</dbReference>
<proteinExistence type="predicted"/>